<feature type="region of interest" description="Disordered" evidence="1">
    <location>
        <begin position="1"/>
        <end position="80"/>
    </location>
</feature>
<evidence type="ECO:0000313" key="3">
    <source>
        <dbReference type="Proteomes" id="UP000030672"/>
    </source>
</evidence>
<dbReference type="GeneID" id="63917782"/>
<evidence type="ECO:0000313" key="2">
    <source>
        <dbReference type="EMBL" id="KEQ64702.1"/>
    </source>
</evidence>
<organism evidence="2 3">
    <name type="scientific">Aureobasidium melanogenum (strain CBS 110374)</name>
    <name type="common">Aureobasidium pullulans var. melanogenum</name>
    <dbReference type="NCBI Taxonomy" id="1043003"/>
    <lineage>
        <taxon>Eukaryota</taxon>
        <taxon>Fungi</taxon>
        <taxon>Dikarya</taxon>
        <taxon>Ascomycota</taxon>
        <taxon>Pezizomycotina</taxon>
        <taxon>Dothideomycetes</taxon>
        <taxon>Dothideomycetidae</taxon>
        <taxon>Dothideales</taxon>
        <taxon>Saccotheciaceae</taxon>
        <taxon>Aureobasidium</taxon>
    </lineage>
</organism>
<sequence>MQTPPYTPETKIDESLQNRSSKGSRRPRASSVISNVSSEDGAVFLGKAPPRALTPRPRQRRPEPIQDTEQSIVTSEEDTRPPSPIWLWLEDQWTRTQRDETEFLRQLVLFLFITLAFVTVRSYNATCPPQSPGVVIKGNVDDPAWSAVDHNPWPMMDRDASDSVLSPATTLAGDISSSDWSPVQSKPDIPLDTNIAASHSGSSAFAMWSFLPAALTNPLQPSKLKEGVKSLLYPVTIAGSVWSFAQRQFMSWSWSKTTSAFTPVREPDIHGWDVVIANQERRQHFLSELRNMEEVSSQVHIKLNSELFERSADLSDIESYEELQTHLTELKTHQFEIVRLLGIYHKASIFASSALDDYILAGRSSTSTKDLDSLRLTMLDTGSQLLIHLNTAQENISFVVRAVEGLPWKADKQRWWLARWTDRYRYRGIVAAFDGLEHLGVYVIAACTVSINLKCSKIQDKDWNLYMDEFGG</sequence>
<dbReference type="RefSeq" id="XP_040881725.1">
    <property type="nucleotide sequence ID" value="XM_041024409.1"/>
</dbReference>
<dbReference type="Proteomes" id="UP000030672">
    <property type="component" value="Unassembled WGS sequence"/>
</dbReference>
<dbReference type="AlphaFoldDB" id="A0A074W475"/>
<name>A0A074W475_AURM1</name>
<dbReference type="HOGENOM" id="CLU_578670_0_0_1"/>
<accession>A0A074W475</accession>
<dbReference type="EMBL" id="KL584828">
    <property type="protein sequence ID" value="KEQ64702.1"/>
    <property type="molecule type" value="Genomic_DNA"/>
</dbReference>
<protein>
    <submittedName>
        <fullName evidence="2">Uncharacterized protein</fullName>
    </submittedName>
</protein>
<proteinExistence type="predicted"/>
<gene>
    <name evidence="2" type="ORF">M437DRAFT_64331</name>
</gene>
<keyword evidence="3" id="KW-1185">Reference proteome</keyword>
<evidence type="ECO:0000256" key="1">
    <source>
        <dbReference type="SAM" id="MobiDB-lite"/>
    </source>
</evidence>
<reference evidence="2 3" key="1">
    <citation type="journal article" date="2014" name="BMC Genomics">
        <title>Genome sequencing of four Aureobasidium pullulans varieties: biotechnological potential, stress tolerance, and description of new species.</title>
        <authorList>
            <person name="Gostin Ar C."/>
            <person name="Ohm R.A."/>
            <person name="Kogej T."/>
            <person name="Sonjak S."/>
            <person name="Turk M."/>
            <person name="Zajc J."/>
            <person name="Zalar P."/>
            <person name="Grube M."/>
            <person name="Sun H."/>
            <person name="Han J."/>
            <person name="Sharma A."/>
            <person name="Chiniquy J."/>
            <person name="Ngan C.Y."/>
            <person name="Lipzen A."/>
            <person name="Barry K."/>
            <person name="Grigoriev I.V."/>
            <person name="Gunde-Cimerman N."/>
        </authorList>
    </citation>
    <scope>NUCLEOTIDE SEQUENCE [LARGE SCALE GENOMIC DNA]</scope>
    <source>
        <strain evidence="2 3">CBS 110374</strain>
    </source>
</reference>